<evidence type="ECO:0000313" key="2">
    <source>
        <dbReference type="EMBL" id="PRY00914.1"/>
    </source>
</evidence>
<keyword evidence="1" id="KW-0472">Membrane</keyword>
<protein>
    <submittedName>
        <fullName evidence="2">Tetratricopeptide repeat protein</fullName>
    </submittedName>
</protein>
<dbReference type="Proteomes" id="UP000237846">
    <property type="component" value="Unassembled WGS sequence"/>
</dbReference>
<dbReference type="Pfam" id="PF13424">
    <property type="entry name" value="TPR_12"/>
    <property type="match status" value="1"/>
</dbReference>
<gene>
    <name evidence="2" type="ORF">CLV72_102546</name>
</gene>
<dbReference type="EMBL" id="PVZC01000002">
    <property type="protein sequence ID" value="PRY00914.1"/>
    <property type="molecule type" value="Genomic_DNA"/>
</dbReference>
<evidence type="ECO:0000313" key="3">
    <source>
        <dbReference type="Proteomes" id="UP000237846"/>
    </source>
</evidence>
<dbReference type="PANTHER" id="PTHR46082:SF6">
    <property type="entry name" value="AAA+ ATPASE DOMAIN-CONTAINING PROTEIN-RELATED"/>
    <property type="match status" value="1"/>
</dbReference>
<dbReference type="Pfam" id="PF13374">
    <property type="entry name" value="TPR_10"/>
    <property type="match status" value="1"/>
</dbReference>
<dbReference type="Gene3D" id="1.25.40.10">
    <property type="entry name" value="Tetratricopeptide repeat domain"/>
    <property type="match status" value="1"/>
</dbReference>
<dbReference type="AlphaFoldDB" id="A0A2T0QAM9"/>
<dbReference type="OrthoDB" id="9762169at2"/>
<dbReference type="RefSeq" id="WP_146159398.1">
    <property type="nucleotide sequence ID" value="NZ_PVZC01000002.1"/>
</dbReference>
<dbReference type="SUPFAM" id="SSF48452">
    <property type="entry name" value="TPR-like"/>
    <property type="match status" value="1"/>
</dbReference>
<evidence type="ECO:0000256" key="1">
    <source>
        <dbReference type="SAM" id="Phobius"/>
    </source>
</evidence>
<dbReference type="PANTHER" id="PTHR46082">
    <property type="entry name" value="ATP/GTP-BINDING PROTEIN-RELATED"/>
    <property type="match status" value="1"/>
</dbReference>
<keyword evidence="1" id="KW-1133">Transmembrane helix</keyword>
<dbReference type="InterPro" id="IPR053137">
    <property type="entry name" value="NLR-like"/>
</dbReference>
<comment type="caution">
    <text evidence="2">The sequence shown here is derived from an EMBL/GenBank/DDBJ whole genome shotgun (WGS) entry which is preliminary data.</text>
</comment>
<feature type="transmembrane region" description="Helical" evidence="1">
    <location>
        <begin position="36"/>
        <end position="54"/>
    </location>
</feature>
<reference evidence="2 3" key="1">
    <citation type="submission" date="2018-03" db="EMBL/GenBank/DDBJ databases">
        <title>Genomic Encyclopedia of Archaeal and Bacterial Type Strains, Phase II (KMG-II): from individual species to whole genera.</title>
        <authorList>
            <person name="Goeker M."/>
        </authorList>
    </citation>
    <scope>NUCLEOTIDE SEQUENCE [LARGE SCALE GENOMIC DNA]</scope>
    <source>
        <strain evidence="2 3">DSM 45601</strain>
    </source>
</reference>
<accession>A0A2T0QAM9</accession>
<proteinExistence type="predicted"/>
<sequence length="232" mass="24970">MGLRTLGIAALVGLFLGLVLLPPGWAQLGMGALVAAAVLLTAAVGCLMLVLLGQPPSARRLRDRLARLECRRGPADPEVLSARRELARVYVQQGRVGSAVPLMEHAVHDSLYALGPNRPETLDARRELGSAYLLLHRPDHAVPLLEEAMAELERVAGPDDPVTLLTRAELADAYACAGRRGEARVCYEFAIGELTRVLGPGHPETRRLLGQYGDQCRDWRLLGTSSFGAEAA</sequence>
<keyword evidence="3" id="KW-1185">Reference proteome</keyword>
<name>A0A2T0QAM9_9ACTN</name>
<keyword evidence="1" id="KW-0812">Transmembrane</keyword>
<dbReference type="InterPro" id="IPR011990">
    <property type="entry name" value="TPR-like_helical_dom_sf"/>
</dbReference>
<organism evidence="2 3">
    <name type="scientific">Allonocardiopsis opalescens</name>
    <dbReference type="NCBI Taxonomy" id="1144618"/>
    <lineage>
        <taxon>Bacteria</taxon>
        <taxon>Bacillati</taxon>
        <taxon>Actinomycetota</taxon>
        <taxon>Actinomycetes</taxon>
        <taxon>Streptosporangiales</taxon>
        <taxon>Allonocardiopsis</taxon>
    </lineage>
</organism>